<evidence type="ECO:0000313" key="3">
    <source>
        <dbReference type="Proteomes" id="UP000199469"/>
    </source>
</evidence>
<proteinExistence type="predicted"/>
<dbReference type="InterPro" id="IPR006342">
    <property type="entry name" value="FkbM_mtfrase"/>
</dbReference>
<dbReference type="Pfam" id="PF05050">
    <property type="entry name" value="Methyltransf_21"/>
    <property type="match status" value="1"/>
</dbReference>
<organism evidence="2 3">
    <name type="scientific">Chryseobacterium wanjuense</name>
    <dbReference type="NCBI Taxonomy" id="356305"/>
    <lineage>
        <taxon>Bacteria</taxon>
        <taxon>Pseudomonadati</taxon>
        <taxon>Bacteroidota</taxon>
        <taxon>Flavobacteriia</taxon>
        <taxon>Flavobacteriales</taxon>
        <taxon>Weeksellaceae</taxon>
        <taxon>Chryseobacterium group</taxon>
        <taxon>Chryseobacterium</taxon>
    </lineage>
</organism>
<dbReference type="OrthoDB" id="9812600at2"/>
<keyword evidence="2" id="KW-0808">Transferase</keyword>
<dbReference type="Gene3D" id="3.40.50.150">
    <property type="entry name" value="Vaccinia Virus protein VP39"/>
    <property type="match status" value="1"/>
</dbReference>
<dbReference type="SUPFAM" id="SSF53335">
    <property type="entry name" value="S-adenosyl-L-methionine-dependent methyltransferases"/>
    <property type="match status" value="1"/>
</dbReference>
<dbReference type="Proteomes" id="UP000199469">
    <property type="component" value="Unassembled WGS sequence"/>
</dbReference>
<dbReference type="EMBL" id="FOIU01000001">
    <property type="protein sequence ID" value="SEW18820.1"/>
    <property type="molecule type" value="Genomic_DNA"/>
</dbReference>
<evidence type="ECO:0000259" key="1">
    <source>
        <dbReference type="Pfam" id="PF05050"/>
    </source>
</evidence>
<dbReference type="InterPro" id="IPR029063">
    <property type="entry name" value="SAM-dependent_MTases_sf"/>
</dbReference>
<dbReference type="PANTHER" id="PTHR34203:SF15">
    <property type="entry name" value="SLL1173 PROTEIN"/>
    <property type="match status" value="1"/>
</dbReference>
<keyword evidence="3" id="KW-1185">Reference proteome</keyword>
<accession>A0A1I0PWB3</accession>
<dbReference type="GO" id="GO:0008168">
    <property type="term" value="F:methyltransferase activity"/>
    <property type="evidence" value="ECO:0007669"/>
    <property type="project" value="UniProtKB-KW"/>
</dbReference>
<protein>
    <submittedName>
        <fullName evidence="2">Methyltransferase, FkbM family</fullName>
    </submittedName>
</protein>
<dbReference type="STRING" id="356305.SAMN05421841_1481"/>
<dbReference type="AlphaFoldDB" id="A0A1I0PWB3"/>
<feature type="domain" description="Methyltransferase FkbM" evidence="1">
    <location>
        <begin position="85"/>
        <end position="216"/>
    </location>
</feature>
<reference evidence="3" key="1">
    <citation type="submission" date="2016-10" db="EMBL/GenBank/DDBJ databases">
        <authorList>
            <person name="Varghese N."/>
            <person name="Submissions S."/>
        </authorList>
    </citation>
    <scope>NUCLEOTIDE SEQUENCE [LARGE SCALE GENOMIC DNA]</scope>
    <source>
        <strain evidence="3">DSM 17724</strain>
    </source>
</reference>
<evidence type="ECO:0000313" key="2">
    <source>
        <dbReference type="EMBL" id="SEW18820.1"/>
    </source>
</evidence>
<dbReference type="InterPro" id="IPR052514">
    <property type="entry name" value="SAM-dependent_MTase"/>
</dbReference>
<dbReference type="NCBIfam" id="TIGR01444">
    <property type="entry name" value="fkbM_fam"/>
    <property type="match status" value="1"/>
</dbReference>
<dbReference type="GO" id="GO:0032259">
    <property type="term" value="P:methylation"/>
    <property type="evidence" value="ECO:0007669"/>
    <property type="project" value="UniProtKB-KW"/>
</dbReference>
<keyword evidence="2" id="KW-0489">Methyltransferase</keyword>
<dbReference type="RefSeq" id="WP_139176767.1">
    <property type="nucleotide sequence ID" value="NZ_FOIU01000001.1"/>
</dbReference>
<dbReference type="PANTHER" id="PTHR34203">
    <property type="entry name" value="METHYLTRANSFERASE, FKBM FAMILY PROTEIN"/>
    <property type="match status" value="1"/>
</dbReference>
<name>A0A1I0PWB3_9FLAO</name>
<gene>
    <name evidence="2" type="ORF">SAMN05421841_1481</name>
</gene>
<sequence>MSSNIKTCIAFIVNSKRYSSKFKQNKLDLNNNETFVYHFKKNHRKFDLYLRTFKGDIDIFYEIFWKKTYDQHLNFLQEKPKVIVDLGAHIGLTSIYLSLKYPDAKIIAVEASPENFLLLKENTSSFKNIECVNAAIYFEDGTVNFGSEELSYNQRISDSGAEIKAISVESLMKEHQLNEINLLKIDIEGGEVELLSKNNSWLEKVENIIIEIHQDYTQEHLNKDLQPFGFTIELNKNAVLFADKKQ</sequence>